<accession>A0A843X463</accession>
<comment type="caution">
    <text evidence="1">The sequence shown here is derived from an EMBL/GenBank/DDBJ whole genome shotgun (WGS) entry which is preliminary data.</text>
</comment>
<sequence>PKRPRVQKNHKLKFQPECVDTTTECVDTPSQLRKKGLLETGSSVDTTRDCVDTLSQSGNWVSWELGLVSTLPGLNTTCVSYVHLLTTEEPLAQVQYKLEHDDSDLFEIYNLKKPKR</sequence>
<dbReference type="EMBL" id="NMUH01005725">
    <property type="protein sequence ID" value="MQM13531.1"/>
    <property type="molecule type" value="Genomic_DNA"/>
</dbReference>
<organism evidence="1 2">
    <name type="scientific">Colocasia esculenta</name>
    <name type="common">Wild taro</name>
    <name type="synonym">Arum esculentum</name>
    <dbReference type="NCBI Taxonomy" id="4460"/>
    <lineage>
        <taxon>Eukaryota</taxon>
        <taxon>Viridiplantae</taxon>
        <taxon>Streptophyta</taxon>
        <taxon>Embryophyta</taxon>
        <taxon>Tracheophyta</taxon>
        <taxon>Spermatophyta</taxon>
        <taxon>Magnoliopsida</taxon>
        <taxon>Liliopsida</taxon>
        <taxon>Araceae</taxon>
        <taxon>Aroideae</taxon>
        <taxon>Colocasieae</taxon>
        <taxon>Colocasia</taxon>
    </lineage>
</organism>
<protein>
    <submittedName>
        <fullName evidence="1">Uncharacterized protein</fullName>
    </submittedName>
</protein>
<dbReference type="Proteomes" id="UP000652761">
    <property type="component" value="Unassembled WGS sequence"/>
</dbReference>
<keyword evidence="2" id="KW-1185">Reference proteome</keyword>
<reference evidence="1" key="1">
    <citation type="submission" date="2017-07" db="EMBL/GenBank/DDBJ databases">
        <title>Taro Niue Genome Assembly and Annotation.</title>
        <authorList>
            <person name="Atibalentja N."/>
            <person name="Keating K."/>
            <person name="Fields C.J."/>
        </authorList>
    </citation>
    <scope>NUCLEOTIDE SEQUENCE</scope>
    <source>
        <strain evidence="1">Niue_2</strain>
        <tissue evidence="1">Leaf</tissue>
    </source>
</reference>
<name>A0A843X463_COLES</name>
<proteinExistence type="predicted"/>
<feature type="non-terminal residue" evidence="1">
    <location>
        <position position="116"/>
    </location>
</feature>
<gene>
    <name evidence="1" type="ORF">Taro_046457</name>
</gene>
<evidence type="ECO:0000313" key="2">
    <source>
        <dbReference type="Proteomes" id="UP000652761"/>
    </source>
</evidence>
<dbReference type="AlphaFoldDB" id="A0A843X463"/>
<evidence type="ECO:0000313" key="1">
    <source>
        <dbReference type="EMBL" id="MQM13531.1"/>
    </source>
</evidence>